<evidence type="ECO:0000313" key="1">
    <source>
        <dbReference type="EMBL" id="TGY90981.1"/>
    </source>
</evidence>
<gene>
    <name evidence="1" type="ORF">E5329_23355</name>
</gene>
<protein>
    <submittedName>
        <fullName evidence="1">3-isopropylmalate dehydratase</fullName>
    </submittedName>
</protein>
<comment type="caution">
    <text evidence="1">The sequence shown here is derived from an EMBL/GenBank/DDBJ whole genome shotgun (WGS) entry which is preliminary data.</text>
</comment>
<evidence type="ECO:0000313" key="2">
    <source>
        <dbReference type="Proteomes" id="UP000304953"/>
    </source>
</evidence>
<organism evidence="1 2">
    <name type="scientific">Petralouisia muris</name>
    <dbReference type="NCBI Taxonomy" id="3032872"/>
    <lineage>
        <taxon>Bacteria</taxon>
        <taxon>Bacillati</taxon>
        <taxon>Bacillota</taxon>
        <taxon>Clostridia</taxon>
        <taxon>Lachnospirales</taxon>
        <taxon>Lachnospiraceae</taxon>
        <taxon>Petralouisia</taxon>
    </lineage>
</organism>
<dbReference type="Proteomes" id="UP000304953">
    <property type="component" value="Unassembled WGS sequence"/>
</dbReference>
<proteinExistence type="predicted"/>
<sequence>MNKIIKFGDNIDTDTIIPGQYCNILENESLGKYCMHNVYKDFYKQVKQGDVIIAGENFGCGSSREMAPLAIKETGIELIIAKSFSRIFMRNAINIGLQLIQDEKFYELSKNGDEISINDMYIKNVTNGLELEFKHITNPVYKKISGAGGIMQLAKKIINGETEI</sequence>
<accession>A0AC61RPS8</accession>
<keyword evidence="2" id="KW-1185">Reference proteome</keyword>
<name>A0AC61RPS8_9FIRM</name>
<dbReference type="EMBL" id="SRYA01000075">
    <property type="protein sequence ID" value="TGY90981.1"/>
    <property type="molecule type" value="Genomic_DNA"/>
</dbReference>
<reference evidence="1" key="1">
    <citation type="submission" date="2019-04" db="EMBL/GenBank/DDBJ databases">
        <title>Microbes associate with the intestines of laboratory mice.</title>
        <authorList>
            <person name="Navarre W."/>
            <person name="Wong E."/>
            <person name="Huang K."/>
            <person name="Tropini C."/>
            <person name="Ng K."/>
            <person name="Yu B."/>
        </authorList>
    </citation>
    <scope>NUCLEOTIDE SEQUENCE</scope>
    <source>
        <strain evidence="1">NM01_1-7b</strain>
    </source>
</reference>